<dbReference type="PANTHER" id="PTHR20992:SF9">
    <property type="entry name" value="AT15442P-RELATED"/>
    <property type="match status" value="1"/>
</dbReference>
<keyword evidence="2" id="KW-0812">Transmembrane</keyword>
<accession>A0A1G9KLG1</accession>
<evidence type="ECO:0000313" key="3">
    <source>
        <dbReference type="EMBL" id="SDL50571.1"/>
    </source>
</evidence>
<evidence type="ECO:0000256" key="2">
    <source>
        <dbReference type="SAM" id="Phobius"/>
    </source>
</evidence>
<feature type="compositionally biased region" description="Basic and acidic residues" evidence="1">
    <location>
        <begin position="86"/>
        <end position="96"/>
    </location>
</feature>
<reference evidence="3 4" key="1">
    <citation type="submission" date="2016-10" db="EMBL/GenBank/DDBJ databases">
        <authorList>
            <person name="de Groot N.N."/>
        </authorList>
    </citation>
    <scope>NUCLEOTIDE SEQUENCE [LARGE SCALE GENOMIC DNA]</scope>
    <source>
        <strain evidence="3 4">SLAS-1</strain>
    </source>
</reference>
<dbReference type="NCBIfam" id="TIGR00341">
    <property type="entry name" value="TIGR00341 family protein"/>
    <property type="match status" value="1"/>
</dbReference>
<feature type="transmembrane region" description="Helical" evidence="2">
    <location>
        <begin position="313"/>
        <end position="332"/>
    </location>
</feature>
<feature type="transmembrane region" description="Helical" evidence="2">
    <location>
        <begin position="123"/>
        <end position="139"/>
    </location>
</feature>
<dbReference type="EMBL" id="FNGO01000005">
    <property type="protein sequence ID" value="SDL50571.1"/>
    <property type="molecule type" value="Genomic_DNA"/>
</dbReference>
<gene>
    <name evidence="3" type="ORF">SAMN04488692_10552</name>
</gene>
<keyword evidence="2" id="KW-0472">Membrane</keyword>
<feature type="region of interest" description="Disordered" evidence="1">
    <location>
        <begin position="82"/>
        <end position="103"/>
    </location>
</feature>
<dbReference type="Pfam" id="PF04087">
    <property type="entry name" value="DUF389"/>
    <property type="match status" value="1"/>
</dbReference>
<keyword evidence="2" id="KW-1133">Transmembrane helix</keyword>
<dbReference type="PANTHER" id="PTHR20992">
    <property type="entry name" value="AT15442P-RELATED"/>
    <property type="match status" value="1"/>
</dbReference>
<dbReference type="RefSeq" id="WP_089758821.1">
    <property type="nucleotide sequence ID" value="NZ_FNGO01000005.1"/>
</dbReference>
<feature type="transmembrane region" description="Helical" evidence="2">
    <location>
        <begin position="214"/>
        <end position="233"/>
    </location>
</feature>
<sequence>MLRKVEIVVPLDKEERLKNILESFELVDKLQVSLWEDKALYLITLPAEDSGPLLDEIEQNLASASGFRLNVIKVEATLPEIEEEERPEKASEDKARNSSSTKSLSRQELYTEIDNSVGLNRNYLLMCSLSAVVATSGVLQGNVAVIIGAMVIAPLLGPNVGLALASTLGDIKLGKKSLITSFVGVLLAVLISSLAGFLLQPSEWSMEVLSRTNLGWGDVALGLASGSAGSLAFTTGAANAVIGVMIAVALMPPLVVFGLLLGAGESTLALGAFLLFISNVICINLGGVVTFLFQGIAPLDWWEKEKARRLTRYSLALWLGLLFLLLIIIFFIF</sequence>
<dbReference type="Proteomes" id="UP000199476">
    <property type="component" value="Unassembled WGS sequence"/>
</dbReference>
<dbReference type="AlphaFoldDB" id="A0A1G9KLG1"/>
<feature type="transmembrane region" description="Helical" evidence="2">
    <location>
        <begin position="177"/>
        <end position="199"/>
    </location>
</feature>
<name>A0A1G9KLG1_9FIRM</name>
<dbReference type="InterPro" id="IPR005240">
    <property type="entry name" value="DUF389"/>
</dbReference>
<dbReference type="STRING" id="321763.SAMN04488692_10552"/>
<feature type="transmembrane region" description="Helical" evidence="2">
    <location>
        <begin position="240"/>
        <end position="262"/>
    </location>
</feature>
<organism evidence="3 4">
    <name type="scientific">Halarsenatibacter silvermanii</name>
    <dbReference type="NCBI Taxonomy" id="321763"/>
    <lineage>
        <taxon>Bacteria</taxon>
        <taxon>Bacillati</taxon>
        <taxon>Bacillota</taxon>
        <taxon>Clostridia</taxon>
        <taxon>Halanaerobiales</taxon>
        <taxon>Halarsenatibacteraceae</taxon>
        <taxon>Halarsenatibacter</taxon>
    </lineage>
</organism>
<proteinExistence type="predicted"/>
<dbReference type="OrthoDB" id="9790659at2"/>
<evidence type="ECO:0000256" key="1">
    <source>
        <dbReference type="SAM" id="MobiDB-lite"/>
    </source>
</evidence>
<feature type="transmembrane region" description="Helical" evidence="2">
    <location>
        <begin position="145"/>
        <end position="165"/>
    </location>
</feature>
<keyword evidence="4" id="KW-1185">Reference proteome</keyword>
<evidence type="ECO:0000313" key="4">
    <source>
        <dbReference type="Proteomes" id="UP000199476"/>
    </source>
</evidence>
<protein>
    <submittedName>
        <fullName evidence="3">TIGR00341 family protein</fullName>
    </submittedName>
</protein>
<feature type="transmembrane region" description="Helical" evidence="2">
    <location>
        <begin position="268"/>
        <end position="293"/>
    </location>
</feature>